<keyword evidence="6" id="KW-0460">Magnesium</keyword>
<dbReference type="SUPFAM" id="SSF88723">
    <property type="entry name" value="PIN domain-like"/>
    <property type="match status" value="1"/>
</dbReference>
<dbReference type="Pfam" id="PF01850">
    <property type="entry name" value="PIN"/>
    <property type="match status" value="1"/>
</dbReference>
<keyword evidence="3" id="KW-0540">Nuclease</keyword>
<reference evidence="9" key="1">
    <citation type="submission" date="2024-05" db="EMBL/GenBank/DDBJ databases">
        <authorList>
            <person name="Jung D.-H."/>
        </authorList>
    </citation>
    <scope>NUCLEOTIDE SEQUENCE</scope>
    <source>
        <strain evidence="9">JA-25</strain>
    </source>
</reference>
<dbReference type="RefSeq" id="WP_166690526.1">
    <property type="nucleotide sequence ID" value="NZ_WAEL01000001.1"/>
</dbReference>
<comment type="similarity">
    <text evidence="7">Belongs to the PINc/VapC protein family.</text>
</comment>
<keyword evidence="10" id="KW-1185">Reference proteome</keyword>
<feature type="domain" description="PIN" evidence="8">
    <location>
        <begin position="4"/>
        <end position="112"/>
    </location>
</feature>
<dbReference type="Proteomes" id="UP000606008">
    <property type="component" value="Unassembled WGS sequence"/>
</dbReference>
<evidence type="ECO:0000256" key="1">
    <source>
        <dbReference type="ARBA" id="ARBA00001946"/>
    </source>
</evidence>
<protein>
    <submittedName>
        <fullName evidence="9">Type II toxin-antitoxin system VapC family toxin</fullName>
    </submittedName>
</protein>
<keyword evidence="2" id="KW-1277">Toxin-antitoxin system</keyword>
<dbReference type="PANTHER" id="PTHR33653">
    <property type="entry name" value="RIBONUCLEASE VAPC2"/>
    <property type="match status" value="1"/>
</dbReference>
<name>A0ABX0Q996_9BACT</name>
<evidence type="ECO:0000256" key="3">
    <source>
        <dbReference type="ARBA" id="ARBA00022722"/>
    </source>
</evidence>
<proteinExistence type="inferred from homology"/>
<evidence type="ECO:0000256" key="4">
    <source>
        <dbReference type="ARBA" id="ARBA00022723"/>
    </source>
</evidence>
<keyword evidence="5" id="KW-0378">Hydrolase</keyword>
<comment type="cofactor">
    <cofactor evidence="1">
        <name>Mg(2+)</name>
        <dbReference type="ChEBI" id="CHEBI:18420"/>
    </cofactor>
</comment>
<comment type="caution">
    <text evidence="9">The sequence shown here is derived from an EMBL/GenBank/DDBJ whole genome shotgun (WGS) entry which is preliminary data.</text>
</comment>
<keyword evidence="4" id="KW-0479">Metal-binding</keyword>
<evidence type="ECO:0000256" key="7">
    <source>
        <dbReference type="ARBA" id="ARBA00038093"/>
    </source>
</evidence>
<accession>A0ABX0Q996</accession>
<dbReference type="InterPro" id="IPR050556">
    <property type="entry name" value="Type_II_TA_system_RNase"/>
</dbReference>
<gene>
    <name evidence="9" type="ORF">F7231_00500</name>
</gene>
<evidence type="ECO:0000256" key="2">
    <source>
        <dbReference type="ARBA" id="ARBA00022649"/>
    </source>
</evidence>
<dbReference type="InterPro" id="IPR029060">
    <property type="entry name" value="PIN-like_dom_sf"/>
</dbReference>
<dbReference type="InterPro" id="IPR002716">
    <property type="entry name" value="PIN_dom"/>
</dbReference>
<evidence type="ECO:0000256" key="6">
    <source>
        <dbReference type="ARBA" id="ARBA00022842"/>
    </source>
</evidence>
<evidence type="ECO:0000259" key="8">
    <source>
        <dbReference type="Pfam" id="PF01850"/>
    </source>
</evidence>
<sequence>MQQYVVDTNAVGYLQNGDPTIMGLLANSQLFISELTEMELLCRPRQSKAQHLLTQDLIDDCVIVNLSAQVKAKAIQVRLATGMKLIDSIIAATAIVLDMPIIAHDQGFERLGNMATVILFEPDKYV</sequence>
<dbReference type="PANTHER" id="PTHR33653:SF1">
    <property type="entry name" value="RIBONUCLEASE VAPC2"/>
    <property type="match status" value="1"/>
</dbReference>
<evidence type="ECO:0000256" key="5">
    <source>
        <dbReference type="ARBA" id="ARBA00022801"/>
    </source>
</evidence>
<evidence type="ECO:0000313" key="10">
    <source>
        <dbReference type="Proteomes" id="UP000606008"/>
    </source>
</evidence>
<dbReference type="EMBL" id="WAEL01000001">
    <property type="protein sequence ID" value="NID08635.1"/>
    <property type="molecule type" value="Genomic_DNA"/>
</dbReference>
<evidence type="ECO:0000313" key="9">
    <source>
        <dbReference type="EMBL" id="NID08635.1"/>
    </source>
</evidence>
<organism evidence="9 10">
    <name type="scientific">Fibrivirga algicola</name>
    <dbReference type="NCBI Taxonomy" id="2950420"/>
    <lineage>
        <taxon>Bacteria</taxon>
        <taxon>Pseudomonadati</taxon>
        <taxon>Bacteroidota</taxon>
        <taxon>Cytophagia</taxon>
        <taxon>Cytophagales</taxon>
        <taxon>Spirosomataceae</taxon>
        <taxon>Fibrivirga</taxon>
    </lineage>
</organism>
<dbReference type="Gene3D" id="3.40.50.1010">
    <property type="entry name" value="5'-nuclease"/>
    <property type="match status" value="1"/>
</dbReference>